<evidence type="ECO:0000256" key="12">
    <source>
        <dbReference type="ARBA" id="ARBA00023277"/>
    </source>
</evidence>
<dbReference type="GO" id="GO:0005737">
    <property type="term" value="C:cytoplasm"/>
    <property type="evidence" value="ECO:0007669"/>
    <property type="project" value="TreeGrafter"/>
</dbReference>
<dbReference type="InterPro" id="IPR019378">
    <property type="entry name" value="GDP-Fuc_O-FucTrfase"/>
</dbReference>
<evidence type="ECO:0000256" key="9">
    <source>
        <dbReference type="ARBA" id="ARBA00023136"/>
    </source>
</evidence>
<dbReference type="EMBL" id="PKMF04000226">
    <property type="protein sequence ID" value="KAK7842130.1"/>
    <property type="molecule type" value="Genomic_DNA"/>
</dbReference>
<dbReference type="GO" id="GO:0006004">
    <property type="term" value="P:fucose metabolic process"/>
    <property type="evidence" value="ECO:0007669"/>
    <property type="project" value="UniProtKB-KW"/>
</dbReference>
<accession>A0AAW0KTI0</accession>
<evidence type="ECO:0000256" key="5">
    <source>
        <dbReference type="ARBA" id="ARBA00022679"/>
    </source>
</evidence>
<comment type="similarity">
    <text evidence="3">Belongs to the glycosyltransferase GT106 family.</text>
</comment>
<gene>
    <name evidence="14" type="primary">OFUT37_1</name>
    <name evidence="14" type="ORF">CFP56_014297</name>
</gene>
<evidence type="ECO:0000256" key="6">
    <source>
        <dbReference type="ARBA" id="ARBA00022692"/>
    </source>
</evidence>
<evidence type="ECO:0000256" key="10">
    <source>
        <dbReference type="ARBA" id="ARBA00023180"/>
    </source>
</evidence>
<organism evidence="14 15">
    <name type="scientific">Quercus suber</name>
    <name type="common">Cork oak</name>
    <dbReference type="NCBI Taxonomy" id="58331"/>
    <lineage>
        <taxon>Eukaryota</taxon>
        <taxon>Viridiplantae</taxon>
        <taxon>Streptophyta</taxon>
        <taxon>Embryophyta</taxon>
        <taxon>Tracheophyta</taxon>
        <taxon>Spermatophyta</taxon>
        <taxon>Magnoliopsida</taxon>
        <taxon>eudicotyledons</taxon>
        <taxon>Gunneridae</taxon>
        <taxon>Pentapetalae</taxon>
        <taxon>rosids</taxon>
        <taxon>fabids</taxon>
        <taxon>Fagales</taxon>
        <taxon>Fagaceae</taxon>
        <taxon>Quercus</taxon>
    </lineage>
</organism>
<evidence type="ECO:0000256" key="1">
    <source>
        <dbReference type="ARBA" id="ARBA00004606"/>
    </source>
</evidence>
<proteinExistence type="inferred from homology"/>
<evidence type="ECO:0000256" key="13">
    <source>
        <dbReference type="ARBA" id="ARBA00030350"/>
    </source>
</evidence>
<reference evidence="14 15" key="1">
    <citation type="journal article" date="2018" name="Sci. Data">
        <title>The draft genome sequence of cork oak.</title>
        <authorList>
            <person name="Ramos A.M."/>
            <person name="Usie A."/>
            <person name="Barbosa P."/>
            <person name="Barros P.M."/>
            <person name="Capote T."/>
            <person name="Chaves I."/>
            <person name="Simoes F."/>
            <person name="Abreu I."/>
            <person name="Carrasquinho I."/>
            <person name="Faro C."/>
            <person name="Guimaraes J.B."/>
            <person name="Mendonca D."/>
            <person name="Nobrega F."/>
            <person name="Rodrigues L."/>
            <person name="Saibo N.J.M."/>
            <person name="Varela M.C."/>
            <person name="Egas C."/>
            <person name="Matos J."/>
            <person name="Miguel C.M."/>
            <person name="Oliveira M.M."/>
            <person name="Ricardo C.P."/>
            <person name="Goncalves S."/>
        </authorList>
    </citation>
    <scope>NUCLEOTIDE SEQUENCE [LARGE SCALE GENOMIC DNA]</scope>
    <source>
        <strain evidence="15">cv. HL8</strain>
    </source>
</reference>
<protein>
    <recommendedName>
        <fullName evidence="13">O-fucosyltransferase family protein</fullName>
    </recommendedName>
</protein>
<dbReference type="GO" id="GO:0016020">
    <property type="term" value="C:membrane"/>
    <property type="evidence" value="ECO:0007669"/>
    <property type="project" value="UniProtKB-SubCell"/>
</dbReference>
<dbReference type="GO" id="GO:0016757">
    <property type="term" value="F:glycosyltransferase activity"/>
    <property type="evidence" value="ECO:0007669"/>
    <property type="project" value="UniProtKB-KW"/>
</dbReference>
<dbReference type="PANTHER" id="PTHR31741">
    <property type="entry name" value="OS02G0726500 PROTEIN-RELATED"/>
    <property type="match status" value="1"/>
</dbReference>
<evidence type="ECO:0000256" key="8">
    <source>
        <dbReference type="ARBA" id="ARBA00022989"/>
    </source>
</evidence>
<comment type="caution">
    <text evidence="14">The sequence shown here is derived from an EMBL/GenBank/DDBJ whole genome shotgun (WGS) entry which is preliminary data.</text>
</comment>
<keyword evidence="11" id="KW-0294">Fucose metabolism</keyword>
<keyword evidence="10" id="KW-0325">Glycoprotein</keyword>
<name>A0AAW0KTI0_QUESU</name>
<keyword evidence="7" id="KW-0735">Signal-anchor</keyword>
<keyword evidence="6" id="KW-0812">Transmembrane</keyword>
<evidence type="ECO:0000256" key="7">
    <source>
        <dbReference type="ARBA" id="ARBA00022968"/>
    </source>
</evidence>
<keyword evidence="5" id="KW-0808">Transferase</keyword>
<keyword evidence="12" id="KW-0119">Carbohydrate metabolism</keyword>
<keyword evidence="9" id="KW-0472">Membrane</keyword>
<comment type="pathway">
    <text evidence="2">Glycan metabolism.</text>
</comment>
<evidence type="ECO:0000313" key="14">
    <source>
        <dbReference type="EMBL" id="KAK7842130.1"/>
    </source>
</evidence>
<keyword evidence="8" id="KW-1133">Transmembrane helix</keyword>
<dbReference type="PANTHER" id="PTHR31741:SF63">
    <property type="entry name" value="O-FUCOSYLTRANSFERASE 37"/>
    <property type="match status" value="1"/>
</dbReference>
<keyword evidence="15" id="KW-1185">Reference proteome</keyword>
<evidence type="ECO:0000256" key="2">
    <source>
        <dbReference type="ARBA" id="ARBA00004881"/>
    </source>
</evidence>
<dbReference type="AlphaFoldDB" id="A0AAW0KTI0"/>
<comment type="subcellular location">
    <subcellularLocation>
        <location evidence="1">Membrane</location>
        <topology evidence="1">Single-pass type II membrane protein</topology>
    </subcellularLocation>
</comment>
<evidence type="ECO:0000256" key="4">
    <source>
        <dbReference type="ARBA" id="ARBA00022676"/>
    </source>
</evidence>
<dbReference type="Proteomes" id="UP000237347">
    <property type="component" value="Unassembled WGS sequence"/>
</dbReference>
<evidence type="ECO:0000256" key="3">
    <source>
        <dbReference type="ARBA" id="ARBA00007737"/>
    </source>
</evidence>
<dbReference type="Pfam" id="PF10250">
    <property type="entry name" value="O-FucT"/>
    <property type="match status" value="1"/>
</dbReference>
<evidence type="ECO:0000313" key="15">
    <source>
        <dbReference type="Proteomes" id="UP000237347"/>
    </source>
</evidence>
<sequence>MQVRNSLLMEIPSAAFYHDLAAKMIEEGVLVLKGLDSKLSKNLPYDLQKLRCKVAFHALRYVAPIRELGNWLARRMWIEGPFIALHL</sequence>
<keyword evidence="4" id="KW-0328">Glycosyltransferase</keyword>
<evidence type="ECO:0000256" key="11">
    <source>
        <dbReference type="ARBA" id="ARBA00023253"/>
    </source>
</evidence>